<reference evidence="1 2" key="1">
    <citation type="journal article" date="2014" name="Genome Announc.">
        <title>Draft Genome Sequence of the Antitrypanosomally Active Sponge-Associated Bacterium Actinokineospora sp. Strain EG49.</title>
        <authorList>
            <person name="Harjes J."/>
            <person name="Ryu T."/>
            <person name="Abdelmohsen U.R."/>
            <person name="Moitinho-Silva L."/>
            <person name="Horn H."/>
            <person name="Ravasi T."/>
            <person name="Hentschel U."/>
        </authorList>
    </citation>
    <scope>NUCLEOTIDE SEQUENCE [LARGE SCALE GENOMIC DNA]</scope>
    <source>
        <strain evidence="1 2">EG49</strain>
    </source>
</reference>
<dbReference type="EMBL" id="AYXG01000158">
    <property type="protein sequence ID" value="EWC60464.1"/>
    <property type="molecule type" value="Genomic_DNA"/>
</dbReference>
<gene>
    <name evidence="1" type="ORF">UO65_4231</name>
</gene>
<evidence type="ECO:0000313" key="2">
    <source>
        <dbReference type="Proteomes" id="UP000019277"/>
    </source>
</evidence>
<proteinExistence type="predicted"/>
<name>W7J2V6_9PSEU</name>
<organism evidence="1 2">
    <name type="scientific">Actinokineospora spheciospongiae</name>
    <dbReference type="NCBI Taxonomy" id="909613"/>
    <lineage>
        <taxon>Bacteria</taxon>
        <taxon>Bacillati</taxon>
        <taxon>Actinomycetota</taxon>
        <taxon>Actinomycetes</taxon>
        <taxon>Pseudonocardiales</taxon>
        <taxon>Pseudonocardiaceae</taxon>
        <taxon>Actinokineospora</taxon>
    </lineage>
</organism>
<comment type="caution">
    <text evidence="1">The sequence shown here is derived from an EMBL/GenBank/DDBJ whole genome shotgun (WGS) entry which is preliminary data.</text>
</comment>
<protein>
    <submittedName>
        <fullName evidence="1">Uncharacterized protein</fullName>
    </submittedName>
</protein>
<dbReference type="STRING" id="909613.UO65_4231"/>
<dbReference type="AlphaFoldDB" id="W7J2V6"/>
<accession>A0A8E2X6C1</accession>
<accession>W7J2V6</accession>
<evidence type="ECO:0000313" key="1">
    <source>
        <dbReference type="EMBL" id="EWC60464.1"/>
    </source>
</evidence>
<keyword evidence="2" id="KW-1185">Reference proteome</keyword>
<dbReference type="Proteomes" id="UP000019277">
    <property type="component" value="Unassembled WGS sequence"/>
</dbReference>
<sequence length="39" mass="4166">MDKLVAKLAQDDVWAKWVAANSATKDGCISKKQGCISKG</sequence>